<dbReference type="InterPro" id="IPR019869">
    <property type="entry name" value="Motility-assoc_PPIase_GldI"/>
</dbReference>
<gene>
    <name evidence="6" type="ORF">B0I10_104184</name>
</gene>
<evidence type="ECO:0000256" key="2">
    <source>
        <dbReference type="ARBA" id="ARBA00023110"/>
    </source>
</evidence>
<comment type="caution">
    <text evidence="6">The sequence shown here is derived from an EMBL/GenBank/DDBJ whole genome shotgun (WGS) entry which is preliminary data.</text>
</comment>
<dbReference type="EMBL" id="QLSV01000004">
    <property type="protein sequence ID" value="RAR49043.1"/>
    <property type="molecule type" value="Genomic_DNA"/>
</dbReference>
<dbReference type="InterPro" id="IPR001179">
    <property type="entry name" value="PPIase_FKBP_dom"/>
</dbReference>
<dbReference type="Pfam" id="PF00254">
    <property type="entry name" value="FKBP_C"/>
    <property type="match status" value="1"/>
</dbReference>
<reference evidence="6 7" key="1">
    <citation type="submission" date="2018-06" db="EMBL/GenBank/DDBJ databases">
        <title>Genomic Encyclopedia of Type Strains, Phase III (KMG-III): the genomes of soil and plant-associated and newly described type strains.</title>
        <authorList>
            <person name="Whitman W."/>
        </authorList>
    </citation>
    <scope>NUCLEOTIDE SEQUENCE [LARGE SCALE GENOMIC DNA]</scope>
    <source>
        <strain evidence="6 7">CGMCC 1.12504</strain>
    </source>
</reference>
<evidence type="ECO:0000313" key="7">
    <source>
        <dbReference type="Proteomes" id="UP000249518"/>
    </source>
</evidence>
<evidence type="ECO:0000256" key="3">
    <source>
        <dbReference type="PROSITE-ProRule" id="PRU00277"/>
    </source>
</evidence>
<evidence type="ECO:0000256" key="1">
    <source>
        <dbReference type="ARBA" id="ARBA00000971"/>
    </source>
</evidence>
<name>A0A328WSC1_9FLAO</name>
<feature type="domain" description="PPIase FKBP-type" evidence="5">
    <location>
        <begin position="90"/>
        <end position="177"/>
    </location>
</feature>
<dbReference type="NCBIfam" id="TIGR03516">
    <property type="entry name" value="ppisom_GldI"/>
    <property type="match status" value="1"/>
</dbReference>
<keyword evidence="3 4" id="KW-0413">Isomerase</keyword>
<dbReference type="SUPFAM" id="SSF54534">
    <property type="entry name" value="FKBP-like"/>
    <property type="match status" value="1"/>
</dbReference>
<dbReference type="PROSITE" id="PS50059">
    <property type="entry name" value="FKBP_PPIASE"/>
    <property type="match status" value="1"/>
</dbReference>
<proteinExistence type="inferred from homology"/>
<evidence type="ECO:0000256" key="4">
    <source>
        <dbReference type="RuleBase" id="RU003915"/>
    </source>
</evidence>
<organism evidence="6 7">
    <name type="scientific">Flavobacterium lacus</name>
    <dbReference type="NCBI Taxonomy" id="1353778"/>
    <lineage>
        <taxon>Bacteria</taxon>
        <taxon>Pseudomonadati</taxon>
        <taxon>Bacteroidota</taxon>
        <taxon>Flavobacteriia</taxon>
        <taxon>Flavobacteriales</taxon>
        <taxon>Flavobacteriaceae</taxon>
        <taxon>Flavobacterium</taxon>
    </lineage>
</organism>
<accession>A0A328WSC1</accession>
<dbReference type="RefSeq" id="WP_112085496.1">
    <property type="nucleotide sequence ID" value="NZ_QLSV01000004.1"/>
</dbReference>
<sequence length="192" mass="22051">MKARIFIILFGILFAIGCQDPEARRPIQKSSGSFMKESVTRNKKLIASEEKLIDSIMKSNPDKEYLASKKGYWYTYEIKNQADTLRPKTGDVAFFDYEINDLKGNIIYTALELRPQDYLVDKQEIMMGLRDGIKLMRKNEKVTFLFPSHIAYGYLGDKNRIGPNIPIMCTVTLTDFGKESELKKVKNSSNNQ</sequence>
<protein>
    <recommendedName>
        <fullName evidence="4">Peptidyl-prolyl cis-trans isomerase</fullName>
        <ecNumber evidence="4">5.2.1.8</ecNumber>
    </recommendedName>
</protein>
<dbReference type="Gene3D" id="3.10.50.40">
    <property type="match status" value="1"/>
</dbReference>
<keyword evidence="7" id="KW-1185">Reference proteome</keyword>
<dbReference type="InterPro" id="IPR046357">
    <property type="entry name" value="PPIase_dom_sf"/>
</dbReference>
<dbReference type="AlphaFoldDB" id="A0A328WSC1"/>
<evidence type="ECO:0000259" key="5">
    <source>
        <dbReference type="PROSITE" id="PS50059"/>
    </source>
</evidence>
<dbReference type="PROSITE" id="PS51257">
    <property type="entry name" value="PROKAR_LIPOPROTEIN"/>
    <property type="match status" value="1"/>
</dbReference>
<dbReference type="Proteomes" id="UP000249518">
    <property type="component" value="Unassembled WGS sequence"/>
</dbReference>
<comment type="similarity">
    <text evidence="4">Belongs to the FKBP-type PPIase family.</text>
</comment>
<dbReference type="EC" id="5.2.1.8" evidence="4"/>
<dbReference type="OrthoDB" id="1093155at2"/>
<keyword evidence="2 3" id="KW-0697">Rotamase</keyword>
<comment type="catalytic activity">
    <reaction evidence="1 3 4">
        <text>[protein]-peptidylproline (omega=180) = [protein]-peptidylproline (omega=0)</text>
        <dbReference type="Rhea" id="RHEA:16237"/>
        <dbReference type="Rhea" id="RHEA-COMP:10747"/>
        <dbReference type="Rhea" id="RHEA-COMP:10748"/>
        <dbReference type="ChEBI" id="CHEBI:83833"/>
        <dbReference type="ChEBI" id="CHEBI:83834"/>
        <dbReference type="EC" id="5.2.1.8"/>
    </reaction>
</comment>
<dbReference type="GO" id="GO:0003755">
    <property type="term" value="F:peptidyl-prolyl cis-trans isomerase activity"/>
    <property type="evidence" value="ECO:0007669"/>
    <property type="project" value="UniProtKB-UniRule"/>
</dbReference>
<evidence type="ECO:0000313" key="6">
    <source>
        <dbReference type="EMBL" id="RAR49043.1"/>
    </source>
</evidence>